<gene>
    <name evidence="3" type="ORF">CBR_g38170</name>
</gene>
<organism evidence="3 4">
    <name type="scientific">Chara braunii</name>
    <name type="common">Braun's stonewort</name>
    <dbReference type="NCBI Taxonomy" id="69332"/>
    <lineage>
        <taxon>Eukaryota</taxon>
        <taxon>Viridiplantae</taxon>
        <taxon>Streptophyta</taxon>
        <taxon>Charophyceae</taxon>
        <taxon>Charales</taxon>
        <taxon>Characeae</taxon>
        <taxon>Chara</taxon>
    </lineage>
</organism>
<dbReference type="EMBL" id="BFEA01000467">
    <property type="protein sequence ID" value="GBG84199.1"/>
    <property type="molecule type" value="Genomic_DNA"/>
</dbReference>
<feature type="region of interest" description="Disordered" evidence="2">
    <location>
        <begin position="260"/>
        <end position="296"/>
    </location>
</feature>
<dbReference type="AlphaFoldDB" id="A0A388LPL3"/>
<evidence type="ECO:0000313" key="4">
    <source>
        <dbReference type="Proteomes" id="UP000265515"/>
    </source>
</evidence>
<sequence>MYSKFVEDTEKEARRKEEEEKEKAKKEEEEKRCLWVKEREEFEEAMGTHLEKRLDALGVMRGKSVDDGTTGCSSDEVSRLRRENEDLKKKLSEALCHSGDDRVLYLQKEVMELRRQVAGKQVNEDAILALKEEIGELINFEQEIAGLRKEVNLLRDQNARVIAEAGQWKEEALRPGNKRGCVAMQTPDCSNRGTRKPRRSEVLEALKEKRAEAEMKRMEAEKHVMTLEEQMSRLMAGGDNDNAPGGTNLKERLEEVAVRSARKGMKATPRRAGGPAAPAAENGLESSAKKSTHTVANDRAEFVEEQKKQLRMLRKIGLEPLCKEEGVKLGKFEDTICELAEARARKAFGDGKGIPPKQAYEIQEVSEDTSREVSNN</sequence>
<feature type="compositionally biased region" description="Basic residues" evidence="2">
    <location>
        <begin position="260"/>
        <end position="269"/>
    </location>
</feature>
<dbReference type="Proteomes" id="UP000265515">
    <property type="component" value="Unassembled WGS sequence"/>
</dbReference>
<evidence type="ECO:0000256" key="1">
    <source>
        <dbReference type="SAM" id="Coils"/>
    </source>
</evidence>
<evidence type="ECO:0000313" key="3">
    <source>
        <dbReference type="EMBL" id="GBG84199.1"/>
    </source>
</evidence>
<feature type="region of interest" description="Disordered" evidence="2">
    <location>
        <begin position="1"/>
        <end position="31"/>
    </location>
</feature>
<feature type="region of interest" description="Disordered" evidence="2">
    <location>
        <begin position="348"/>
        <end position="376"/>
    </location>
</feature>
<dbReference type="Gramene" id="GBG84199">
    <property type="protein sequence ID" value="GBG84199"/>
    <property type="gene ID" value="CBR_g38170"/>
</dbReference>
<feature type="coiled-coil region" evidence="1">
    <location>
        <begin position="130"/>
        <end position="164"/>
    </location>
</feature>
<accession>A0A388LPL3</accession>
<comment type="caution">
    <text evidence="3">The sequence shown here is derived from an EMBL/GenBank/DDBJ whole genome shotgun (WGS) entry which is preliminary data.</text>
</comment>
<evidence type="ECO:0000256" key="2">
    <source>
        <dbReference type="SAM" id="MobiDB-lite"/>
    </source>
</evidence>
<keyword evidence="4" id="KW-1185">Reference proteome</keyword>
<feature type="compositionally biased region" description="Low complexity" evidence="2">
    <location>
        <begin position="270"/>
        <end position="280"/>
    </location>
</feature>
<name>A0A388LPL3_CHABU</name>
<feature type="coiled-coil region" evidence="1">
    <location>
        <begin position="203"/>
        <end position="230"/>
    </location>
</feature>
<protein>
    <submittedName>
        <fullName evidence="3">Uncharacterized protein</fullName>
    </submittedName>
</protein>
<reference evidence="3 4" key="1">
    <citation type="journal article" date="2018" name="Cell">
        <title>The Chara Genome: Secondary Complexity and Implications for Plant Terrestrialization.</title>
        <authorList>
            <person name="Nishiyama T."/>
            <person name="Sakayama H."/>
            <person name="Vries J.D."/>
            <person name="Buschmann H."/>
            <person name="Saint-Marcoux D."/>
            <person name="Ullrich K.K."/>
            <person name="Haas F.B."/>
            <person name="Vanderstraeten L."/>
            <person name="Becker D."/>
            <person name="Lang D."/>
            <person name="Vosolsobe S."/>
            <person name="Rombauts S."/>
            <person name="Wilhelmsson P.K.I."/>
            <person name="Janitza P."/>
            <person name="Kern R."/>
            <person name="Heyl A."/>
            <person name="Rumpler F."/>
            <person name="Villalobos L.I.A.C."/>
            <person name="Clay J.M."/>
            <person name="Skokan R."/>
            <person name="Toyoda A."/>
            <person name="Suzuki Y."/>
            <person name="Kagoshima H."/>
            <person name="Schijlen E."/>
            <person name="Tajeshwar N."/>
            <person name="Catarino B."/>
            <person name="Hetherington A.J."/>
            <person name="Saltykova A."/>
            <person name="Bonnot C."/>
            <person name="Breuninger H."/>
            <person name="Symeonidi A."/>
            <person name="Radhakrishnan G.V."/>
            <person name="Van Nieuwerburgh F."/>
            <person name="Deforce D."/>
            <person name="Chang C."/>
            <person name="Karol K.G."/>
            <person name="Hedrich R."/>
            <person name="Ulvskov P."/>
            <person name="Glockner G."/>
            <person name="Delwiche C.F."/>
            <person name="Petrasek J."/>
            <person name="Van de Peer Y."/>
            <person name="Friml J."/>
            <person name="Beilby M."/>
            <person name="Dolan L."/>
            <person name="Kohara Y."/>
            <person name="Sugano S."/>
            <person name="Fujiyama A."/>
            <person name="Delaux P.-M."/>
            <person name="Quint M."/>
            <person name="TheiBen G."/>
            <person name="Hagemann M."/>
            <person name="Harholt J."/>
            <person name="Dunand C."/>
            <person name="Zachgo S."/>
            <person name="Langdale J."/>
            <person name="Maumus F."/>
            <person name="Straeten D.V.D."/>
            <person name="Gould S.B."/>
            <person name="Rensing S.A."/>
        </authorList>
    </citation>
    <scope>NUCLEOTIDE SEQUENCE [LARGE SCALE GENOMIC DNA]</scope>
    <source>
        <strain evidence="3 4">S276</strain>
    </source>
</reference>
<proteinExistence type="predicted"/>
<keyword evidence="1" id="KW-0175">Coiled coil</keyword>